<feature type="region of interest" description="Disordered" evidence="1">
    <location>
        <begin position="305"/>
        <end position="361"/>
    </location>
</feature>
<reference evidence="2 3" key="1">
    <citation type="journal article" date="2012" name="New Phytol.">
        <title>Insight into trade-off between wood decay and parasitism from the genome of a fungal forest pathogen.</title>
        <authorList>
            <person name="Olson A."/>
            <person name="Aerts A."/>
            <person name="Asiegbu F."/>
            <person name="Belbahri L."/>
            <person name="Bouzid O."/>
            <person name="Broberg A."/>
            <person name="Canback B."/>
            <person name="Coutinho P.M."/>
            <person name="Cullen D."/>
            <person name="Dalman K."/>
            <person name="Deflorio G."/>
            <person name="van Diepen L.T."/>
            <person name="Dunand C."/>
            <person name="Duplessis S."/>
            <person name="Durling M."/>
            <person name="Gonthier P."/>
            <person name="Grimwood J."/>
            <person name="Fossdal C.G."/>
            <person name="Hansson D."/>
            <person name="Henrissat B."/>
            <person name="Hietala A."/>
            <person name="Himmelstrand K."/>
            <person name="Hoffmeister D."/>
            <person name="Hogberg N."/>
            <person name="James T.Y."/>
            <person name="Karlsson M."/>
            <person name="Kohler A."/>
            <person name="Kues U."/>
            <person name="Lee Y.H."/>
            <person name="Lin Y.C."/>
            <person name="Lind M."/>
            <person name="Lindquist E."/>
            <person name="Lombard V."/>
            <person name="Lucas S."/>
            <person name="Lunden K."/>
            <person name="Morin E."/>
            <person name="Murat C."/>
            <person name="Park J."/>
            <person name="Raffaello T."/>
            <person name="Rouze P."/>
            <person name="Salamov A."/>
            <person name="Schmutz J."/>
            <person name="Solheim H."/>
            <person name="Stahlberg J."/>
            <person name="Velez H."/>
            <person name="de Vries R.P."/>
            <person name="Wiebenga A."/>
            <person name="Woodward S."/>
            <person name="Yakovlev I."/>
            <person name="Garbelotto M."/>
            <person name="Martin F."/>
            <person name="Grigoriev I.V."/>
            <person name="Stenlid J."/>
        </authorList>
    </citation>
    <scope>NUCLEOTIDE SEQUENCE [LARGE SCALE GENOMIC DNA]</scope>
    <source>
        <strain evidence="2 3">TC 32-1</strain>
    </source>
</reference>
<feature type="region of interest" description="Disordered" evidence="1">
    <location>
        <begin position="174"/>
        <end position="288"/>
    </location>
</feature>
<dbReference type="eggNOG" id="ENOG502SQ4F">
    <property type="taxonomic scope" value="Eukaryota"/>
</dbReference>
<dbReference type="EMBL" id="KI925459">
    <property type="protein sequence ID" value="ETW80272.1"/>
    <property type="molecule type" value="Genomic_DNA"/>
</dbReference>
<sequence>MPASSRRRAGLAPPLSSPYSHSTMVESVLDNFTVLDEVVQLVHRGSSRFIVLSHVKDDAWLLHVGLAQEGRWWQGRWLENDVLHFVGEKAAPELLERFADRLLSAFTKKELSIDNWDPLSEHSQDLKLILGPGAKRPVHITLTEMTPREAATFAAGEFASIALQAQSHQCRLYPPACPQTPETHDYLKRLPTRSPRRGSSPAPFKVPERPKDRSREATPLSSLPRPQKKRRHSSSSPPPPVRQPKPSTSTSPSPSQATRSAQDQDAGKGKRKAKPLASEPTQSELLAREEIRVLRQELSKARGMNITSQGGSFGLGGSTSALQSRSVMPAQTARRGASLANPNKKARRYQAVEFASDSGEE</sequence>
<keyword evidence="3" id="KW-1185">Reference proteome</keyword>
<dbReference type="OrthoDB" id="3164380at2759"/>
<dbReference type="AlphaFoldDB" id="W4K376"/>
<evidence type="ECO:0000256" key="1">
    <source>
        <dbReference type="SAM" id="MobiDB-lite"/>
    </source>
</evidence>
<dbReference type="HOGENOM" id="CLU_070857_0_0_1"/>
<name>W4K376_HETIT</name>
<feature type="region of interest" description="Disordered" evidence="1">
    <location>
        <begin position="1"/>
        <end position="20"/>
    </location>
</feature>
<dbReference type="Proteomes" id="UP000030671">
    <property type="component" value="Unassembled WGS sequence"/>
</dbReference>
<feature type="compositionally biased region" description="Basic and acidic residues" evidence="1">
    <location>
        <begin position="206"/>
        <end position="216"/>
    </location>
</feature>
<evidence type="ECO:0000313" key="3">
    <source>
        <dbReference type="Proteomes" id="UP000030671"/>
    </source>
</evidence>
<dbReference type="InParanoid" id="W4K376"/>
<proteinExistence type="predicted"/>
<dbReference type="KEGG" id="hir:HETIRDRAFT_459218"/>
<feature type="compositionally biased region" description="Low complexity" evidence="1">
    <location>
        <begin position="244"/>
        <end position="261"/>
    </location>
</feature>
<dbReference type="RefSeq" id="XP_009547045.1">
    <property type="nucleotide sequence ID" value="XM_009548750.1"/>
</dbReference>
<gene>
    <name evidence="2" type="ORF">HETIRDRAFT_459218</name>
</gene>
<dbReference type="GeneID" id="20676979"/>
<organism evidence="2 3">
    <name type="scientific">Heterobasidion irregulare (strain TC 32-1)</name>
    <dbReference type="NCBI Taxonomy" id="747525"/>
    <lineage>
        <taxon>Eukaryota</taxon>
        <taxon>Fungi</taxon>
        <taxon>Dikarya</taxon>
        <taxon>Basidiomycota</taxon>
        <taxon>Agaricomycotina</taxon>
        <taxon>Agaricomycetes</taxon>
        <taxon>Russulales</taxon>
        <taxon>Bondarzewiaceae</taxon>
        <taxon>Heterobasidion</taxon>
        <taxon>Heterobasidion annosum species complex</taxon>
    </lineage>
</organism>
<protein>
    <submittedName>
        <fullName evidence="2">Uncharacterized protein</fullName>
    </submittedName>
</protein>
<accession>W4K376</accession>
<evidence type="ECO:0000313" key="2">
    <source>
        <dbReference type="EMBL" id="ETW80272.1"/>
    </source>
</evidence>